<accession>R0LL81</accession>
<sequence>MPGPQPVQSKASKPLDFAAGHIEYFCPAPEALPTQLPGSAFNRNKHGEADSEAEETYGSFVHTERRGVTGSALHAAAVGAPQTTYINTAGNRENKLFAHVKIKQQQQIKLVPIQFGNNKFSKNEETQQIIEVTRFEKTFIGRQGELEFMGTLRESKANAGQENSSSTEVVADSIANGKLQYRPESAATEVDESAALIGTALVPAASTALYQASAAFLYTPPVKSQSLQALALVIVAKQKGKRKHWFSDAAAPWLPEKQTPEPIPCPLFWTSLALNIVSVLQTAGSMQLAAALQVLYCHLQEHWPGPVAKQQMAAMQEFQFLIEDGNQECMKNGKNEQDAVFHASLAIDKSLQRPLETNVSPPTPVPITALILEADPHTSNCLKRPASSARGLIRTQLTYTASTSSNSFLSKEKKIKKADYLKRADAYEVKPDQHTPDRSVFFSHTWPRPAGLSDPLSDPSGVLLFYQSVNSPATKPERSLSLGMGSGSIRSNLEGGCLAAARYSISSRGRWTGRTAVCAMTQSAVLLALLTEGKAVLTKPAVLRSFEHLQRNFLHFCCSFSLQVMLHKIRGSGQTEDLLHGSWACNKPFSLAVCRAATAQPLAPCGWGPGACLGRARPLSSAQHPEDFWAAQPPHLQNTQSLAGRGLLDVIQCCCLLRLQEFVFGLCLLAATASPTISTGLQKRPLRSYQPAARVVAANHPCGKGSSTLLQLVRDCQHLEELS</sequence>
<proteinExistence type="predicted"/>
<evidence type="ECO:0000313" key="1">
    <source>
        <dbReference type="EMBL" id="EOB02420.1"/>
    </source>
</evidence>
<keyword evidence="2" id="KW-1185">Reference proteome</keyword>
<evidence type="ECO:0000313" key="2">
    <source>
        <dbReference type="Proteomes" id="UP000296049"/>
    </source>
</evidence>
<protein>
    <submittedName>
        <fullName evidence="1">Uncharacterized protein</fullName>
    </submittedName>
</protein>
<dbReference type="EMBL" id="KB742966">
    <property type="protein sequence ID" value="EOB02420.1"/>
    <property type="molecule type" value="Genomic_DNA"/>
</dbReference>
<dbReference type="Proteomes" id="UP000296049">
    <property type="component" value="Unassembled WGS sequence"/>
</dbReference>
<gene>
    <name evidence="1" type="ORF">Anapl_06247</name>
</gene>
<reference evidence="2" key="1">
    <citation type="journal article" date="2013" name="Nat. Genet.">
        <title>The duck genome and transcriptome provide insight into an avian influenza virus reservoir species.</title>
        <authorList>
            <person name="Huang Y."/>
            <person name="Li Y."/>
            <person name="Burt D.W."/>
            <person name="Chen H."/>
            <person name="Zhang Y."/>
            <person name="Qian W."/>
            <person name="Kim H."/>
            <person name="Gan S."/>
            <person name="Zhao Y."/>
            <person name="Li J."/>
            <person name="Yi K."/>
            <person name="Feng H."/>
            <person name="Zhu P."/>
            <person name="Li B."/>
            <person name="Liu Q."/>
            <person name="Fairley S."/>
            <person name="Magor K.E."/>
            <person name="Du Z."/>
            <person name="Hu X."/>
            <person name="Goodman L."/>
            <person name="Tafer H."/>
            <person name="Vignal A."/>
            <person name="Lee T."/>
            <person name="Kim K.W."/>
            <person name="Sheng Z."/>
            <person name="An Y."/>
            <person name="Searle S."/>
            <person name="Herrero J."/>
            <person name="Groenen M.A."/>
            <person name="Crooijmans R.P."/>
            <person name="Faraut T."/>
            <person name="Cai Q."/>
            <person name="Webster R.G."/>
            <person name="Aldridge J.R."/>
            <person name="Warren W.C."/>
            <person name="Bartschat S."/>
            <person name="Kehr S."/>
            <person name="Marz M."/>
            <person name="Stadler P.F."/>
            <person name="Smith J."/>
            <person name="Kraus R.H."/>
            <person name="Zhao Y."/>
            <person name="Ren L."/>
            <person name="Fei J."/>
            <person name="Morisson M."/>
            <person name="Kaiser P."/>
            <person name="Griffin D.K."/>
            <person name="Rao M."/>
            <person name="Pitel F."/>
            <person name="Wang J."/>
            <person name="Li N."/>
        </authorList>
    </citation>
    <scope>NUCLEOTIDE SEQUENCE [LARGE SCALE GENOMIC DNA]</scope>
</reference>
<name>R0LL81_ANAPL</name>
<dbReference type="AlphaFoldDB" id="R0LL81"/>
<organism evidence="1 2">
    <name type="scientific">Anas platyrhynchos</name>
    <name type="common">Mallard</name>
    <name type="synonym">Anas boschas</name>
    <dbReference type="NCBI Taxonomy" id="8839"/>
    <lineage>
        <taxon>Eukaryota</taxon>
        <taxon>Metazoa</taxon>
        <taxon>Chordata</taxon>
        <taxon>Craniata</taxon>
        <taxon>Vertebrata</taxon>
        <taxon>Euteleostomi</taxon>
        <taxon>Archelosauria</taxon>
        <taxon>Archosauria</taxon>
        <taxon>Dinosauria</taxon>
        <taxon>Saurischia</taxon>
        <taxon>Theropoda</taxon>
        <taxon>Coelurosauria</taxon>
        <taxon>Aves</taxon>
        <taxon>Neognathae</taxon>
        <taxon>Galloanserae</taxon>
        <taxon>Anseriformes</taxon>
        <taxon>Anatidae</taxon>
        <taxon>Anatinae</taxon>
        <taxon>Anas</taxon>
    </lineage>
</organism>